<organism evidence="3 4">
    <name type="scientific">Candidatus Enterovibrio altilux</name>
    <dbReference type="NCBI Taxonomy" id="1927128"/>
    <lineage>
        <taxon>Bacteria</taxon>
        <taxon>Pseudomonadati</taxon>
        <taxon>Pseudomonadota</taxon>
        <taxon>Gammaproteobacteria</taxon>
        <taxon>Vibrionales</taxon>
        <taxon>Vibrionaceae</taxon>
        <taxon>Enterovibrio</taxon>
    </lineage>
</organism>
<keyword evidence="1" id="KW-1133">Transmembrane helix</keyword>
<accession>A0A291B6E3</accession>
<evidence type="ECO:0000259" key="2">
    <source>
        <dbReference type="Pfam" id="PF13737"/>
    </source>
</evidence>
<evidence type="ECO:0000313" key="4">
    <source>
        <dbReference type="Proteomes" id="UP000218160"/>
    </source>
</evidence>
<evidence type="ECO:0000313" key="3">
    <source>
        <dbReference type="EMBL" id="ATF08558.1"/>
    </source>
</evidence>
<dbReference type="EMBL" id="CP020660">
    <property type="protein sequence ID" value="ATF08558.1"/>
    <property type="molecule type" value="Genomic_DNA"/>
</dbReference>
<evidence type="ECO:0000256" key="1">
    <source>
        <dbReference type="SAM" id="Phobius"/>
    </source>
</evidence>
<dbReference type="OrthoDB" id="6382212at2"/>
<feature type="domain" description="Transposase DDE" evidence="2">
    <location>
        <begin position="3"/>
        <end position="41"/>
    </location>
</feature>
<feature type="transmembrane region" description="Helical" evidence="1">
    <location>
        <begin position="12"/>
        <end position="38"/>
    </location>
</feature>
<dbReference type="KEGG" id="elux:BTN50_0010"/>
<protein>
    <recommendedName>
        <fullName evidence="2">Transposase DDE domain-containing protein</fullName>
    </recommendedName>
</protein>
<sequence length="42" mass="4897">MKQDNHGRPRLFSDLAIITVFMVQRVFSMLLISLQGFINFVL</sequence>
<reference evidence="4" key="1">
    <citation type="submission" date="2017-04" db="EMBL/GenBank/DDBJ databases">
        <title>Genome evolution of the luminous symbionts of deep sea anglerfish.</title>
        <authorList>
            <person name="Hendry T.A."/>
        </authorList>
    </citation>
    <scope>NUCLEOTIDE SEQUENCE [LARGE SCALE GENOMIC DNA]</scope>
</reference>
<name>A0A291B6E3_9GAMM</name>
<dbReference type="Proteomes" id="UP000218160">
    <property type="component" value="Chromosome 1"/>
</dbReference>
<gene>
    <name evidence="3" type="ORF">BTN50_0010</name>
</gene>
<dbReference type="InterPro" id="IPR025668">
    <property type="entry name" value="Tnp_DDE_dom"/>
</dbReference>
<dbReference type="AlphaFoldDB" id="A0A291B6E3"/>
<keyword evidence="1" id="KW-0812">Transmembrane</keyword>
<keyword evidence="4" id="KW-1185">Reference proteome</keyword>
<proteinExistence type="predicted"/>
<keyword evidence="1" id="KW-0472">Membrane</keyword>
<dbReference type="Pfam" id="PF13737">
    <property type="entry name" value="DDE_Tnp_1_5"/>
    <property type="match status" value="1"/>
</dbReference>